<dbReference type="RefSeq" id="WP_314202947.1">
    <property type="nucleotide sequence ID" value="NZ_JAVTLL010000014.1"/>
</dbReference>
<dbReference type="EMBL" id="JAVTLL010000014">
    <property type="protein sequence ID" value="MDT7843398.1"/>
    <property type="molecule type" value="Genomic_DNA"/>
</dbReference>
<reference evidence="3" key="1">
    <citation type="submission" date="2023-07" db="EMBL/GenBank/DDBJ databases">
        <title>Draft genome sequence of the endophytic actinobacterium Streptomyces justiciae WPN32, a potential antibiotic producer.</title>
        <authorList>
            <person name="Yasawong M."/>
            <person name="Pana W."/>
            <person name="Ganta P."/>
            <person name="Santapan N."/>
            <person name="Songngamsuk T."/>
            <person name="Phatcharaharikarn M."/>
            <person name="Kerdtoob S."/>
            <person name="Nantapong N."/>
        </authorList>
    </citation>
    <scope>NUCLEOTIDE SEQUENCE [LARGE SCALE GENOMIC DNA]</scope>
    <source>
        <strain evidence="3">WPN32</strain>
    </source>
</reference>
<organism evidence="2 3">
    <name type="scientific">Streptomyces justiciae</name>
    <dbReference type="NCBI Taxonomy" id="2780140"/>
    <lineage>
        <taxon>Bacteria</taxon>
        <taxon>Bacillati</taxon>
        <taxon>Actinomycetota</taxon>
        <taxon>Actinomycetes</taxon>
        <taxon>Kitasatosporales</taxon>
        <taxon>Streptomycetaceae</taxon>
        <taxon>Streptomyces</taxon>
    </lineage>
</organism>
<feature type="region of interest" description="Disordered" evidence="1">
    <location>
        <begin position="77"/>
        <end position="122"/>
    </location>
</feature>
<evidence type="ECO:0000313" key="3">
    <source>
        <dbReference type="Proteomes" id="UP001257948"/>
    </source>
</evidence>
<feature type="region of interest" description="Disordered" evidence="1">
    <location>
        <begin position="1"/>
        <end position="30"/>
    </location>
</feature>
<proteinExistence type="predicted"/>
<comment type="caution">
    <text evidence="2">The sequence shown here is derived from an EMBL/GenBank/DDBJ whole genome shotgun (WGS) entry which is preliminary data.</text>
</comment>
<keyword evidence="3" id="KW-1185">Reference proteome</keyword>
<gene>
    <name evidence="2" type="ORF">RQC66_21990</name>
</gene>
<accession>A0ABU3LWE1</accession>
<dbReference type="Proteomes" id="UP001257948">
    <property type="component" value="Unassembled WGS sequence"/>
</dbReference>
<evidence type="ECO:0000256" key="1">
    <source>
        <dbReference type="SAM" id="MobiDB-lite"/>
    </source>
</evidence>
<feature type="compositionally biased region" description="Low complexity" evidence="1">
    <location>
        <begin position="1"/>
        <end position="15"/>
    </location>
</feature>
<sequence>MASARPRTALRTRTAPGASPPRSAPTVPQAHLFSAVRRHDSLTATAREVGAHPNEFPEFQPLIATVADEELRDAVATPNALHARHRSANTARARRAHPDPAAVLVLHASRDRTGNPTTTPRP</sequence>
<protein>
    <submittedName>
        <fullName evidence="2">Uncharacterized protein</fullName>
    </submittedName>
</protein>
<feature type="compositionally biased region" description="Basic residues" evidence="1">
    <location>
        <begin position="82"/>
        <end position="95"/>
    </location>
</feature>
<name>A0ABU3LWE1_9ACTN</name>
<evidence type="ECO:0000313" key="2">
    <source>
        <dbReference type="EMBL" id="MDT7843398.1"/>
    </source>
</evidence>